<evidence type="ECO:0000313" key="2">
    <source>
        <dbReference type="Proteomes" id="UP000887159"/>
    </source>
</evidence>
<sequence>MSHQEKKRKHINSLQSLNDVIHWSPSTLNVPSGEKTETHQFSQSLNDVIHWSPSTLNVPSGEKTETHQFSPILERCHPLESFNSKCPIRRKKKWKHQFSPILERCHPLESFNSKCPIRRKRETHQFSQSLNDAIHWSSSTLNVPSGEKTKTNSLNPERCHPLESFNSKCPIRRKKRKHINSLQSLNDAIHWSSSTLNVPSGEKKETHQLSPILERCHPLESFNSKCPIRRKNRNTSILSNP</sequence>
<gene>
    <name evidence="1" type="ORF">TNCV_3940111</name>
</gene>
<keyword evidence="2" id="KW-1185">Reference proteome</keyword>
<comment type="caution">
    <text evidence="1">The sequence shown here is derived from an EMBL/GenBank/DDBJ whole genome shotgun (WGS) entry which is preliminary data.</text>
</comment>
<accession>A0A8X6VVQ6</accession>
<organism evidence="1 2">
    <name type="scientific">Trichonephila clavipes</name>
    <name type="common">Golden silk orbweaver</name>
    <name type="synonym">Nephila clavipes</name>
    <dbReference type="NCBI Taxonomy" id="2585209"/>
    <lineage>
        <taxon>Eukaryota</taxon>
        <taxon>Metazoa</taxon>
        <taxon>Ecdysozoa</taxon>
        <taxon>Arthropoda</taxon>
        <taxon>Chelicerata</taxon>
        <taxon>Arachnida</taxon>
        <taxon>Araneae</taxon>
        <taxon>Araneomorphae</taxon>
        <taxon>Entelegynae</taxon>
        <taxon>Araneoidea</taxon>
        <taxon>Nephilidae</taxon>
        <taxon>Trichonephila</taxon>
    </lineage>
</organism>
<evidence type="ECO:0000313" key="1">
    <source>
        <dbReference type="EMBL" id="GFY23315.1"/>
    </source>
</evidence>
<name>A0A8X6VVQ6_TRICX</name>
<reference evidence="1" key="1">
    <citation type="submission" date="2020-08" db="EMBL/GenBank/DDBJ databases">
        <title>Multicomponent nature underlies the extraordinary mechanical properties of spider dragline silk.</title>
        <authorList>
            <person name="Kono N."/>
            <person name="Nakamura H."/>
            <person name="Mori M."/>
            <person name="Yoshida Y."/>
            <person name="Ohtoshi R."/>
            <person name="Malay A.D."/>
            <person name="Moran D.A.P."/>
            <person name="Tomita M."/>
            <person name="Numata K."/>
            <person name="Arakawa K."/>
        </authorList>
    </citation>
    <scope>NUCLEOTIDE SEQUENCE</scope>
</reference>
<dbReference type="Proteomes" id="UP000887159">
    <property type="component" value="Unassembled WGS sequence"/>
</dbReference>
<protein>
    <submittedName>
        <fullName evidence="1">Uncharacterized protein</fullName>
    </submittedName>
</protein>
<dbReference type="EMBL" id="BMAU01021363">
    <property type="protein sequence ID" value="GFY23315.1"/>
    <property type="molecule type" value="Genomic_DNA"/>
</dbReference>
<dbReference type="AlphaFoldDB" id="A0A8X6VVQ6"/>
<proteinExistence type="predicted"/>